<keyword evidence="3" id="KW-1185">Reference proteome</keyword>
<organism evidence="2 3">
    <name type="scientific">Carnegiea gigantea</name>
    <dbReference type="NCBI Taxonomy" id="171969"/>
    <lineage>
        <taxon>Eukaryota</taxon>
        <taxon>Viridiplantae</taxon>
        <taxon>Streptophyta</taxon>
        <taxon>Embryophyta</taxon>
        <taxon>Tracheophyta</taxon>
        <taxon>Spermatophyta</taxon>
        <taxon>Magnoliopsida</taxon>
        <taxon>eudicotyledons</taxon>
        <taxon>Gunneridae</taxon>
        <taxon>Pentapetalae</taxon>
        <taxon>Caryophyllales</taxon>
        <taxon>Cactineae</taxon>
        <taxon>Cactaceae</taxon>
        <taxon>Cactoideae</taxon>
        <taxon>Echinocereeae</taxon>
        <taxon>Carnegiea</taxon>
    </lineage>
</organism>
<name>A0A9Q1KDD5_9CARY</name>
<reference evidence="2" key="1">
    <citation type="submission" date="2022-04" db="EMBL/GenBank/DDBJ databases">
        <title>Carnegiea gigantea Genome sequencing and assembly v2.</title>
        <authorList>
            <person name="Copetti D."/>
            <person name="Sanderson M.J."/>
            <person name="Burquez A."/>
            <person name="Wojciechowski M.F."/>
        </authorList>
    </citation>
    <scope>NUCLEOTIDE SEQUENCE</scope>
    <source>
        <strain evidence="2">SGP5-SGP5p</strain>
        <tissue evidence="2">Aerial part</tissue>
    </source>
</reference>
<dbReference type="Pfam" id="PF03478">
    <property type="entry name" value="Beta-prop_KIB1-4"/>
    <property type="match status" value="1"/>
</dbReference>
<dbReference type="Pfam" id="PF12937">
    <property type="entry name" value="F-box-like"/>
    <property type="match status" value="1"/>
</dbReference>
<sequence>MNSDSDPDSGDLTSRWPDLPPDMLLAIVARLDPTVGILRLRSVCRSWRSSLSLSSPPHFPLNLPSVVSLSSYFLSPPPPSTNLRLLRRTVCLLSPPDDRCQGFLVKAEEIGPNTFSLFNPLSKDKLRKPTSPINLLDYRATTICCSFVAEEVNSRVSLSDSAPQARKTLIKKVVVARDFFRDGDFVVLALTDAGKLLLWRVGDDGWTGIGPSKRRFDDVISYKGKFYATADKRGRLVMIDSRLKPMDLVHSLMYGVGECTHLLECDGGLYLIDRIQGYKKLELGVFKLDEKCRFWDYELSLNSNTYFVGNDVNFSVLRRDYYGDVRNCIYFMTNIREGNEGRDITAVLDTDKGTIHPTWSDLMEDPTVGALKLDDYKCILEDGKCIVFACQEAFWIFACYWDGGVSKWKQVKLLCSLMDDLRLSSC</sequence>
<dbReference type="EMBL" id="JAKOGI010000166">
    <property type="protein sequence ID" value="KAJ8441439.1"/>
    <property type="molecule type" value="Genomic_DNA"/>
</dbReference>
<dbReference type="InterPro" id="IPR051304">
    <property type="entry name" value="SCF_F-box_domain"/>
</dbReference>
<dbReference type="InterPro" id="IPR036047">
    <property type="entry name" value="F-box-like_dom_sf"/>
</dbReference>
<dbReference type="Proteomes" id="UP001153076">
    <property type="component" value="Unassembled WGS sequence"/>
</dbReference>
<accession>A0A9Q1KDD5</accession>
<dbReference type="PANTHER" id="PTHR47123">
    <property type="entry name" value="F-BOX PROTEIN SKIP23"/>
    <property type="match status" value="1"/>
</dbReference>
<protein>
    <recommendedName>
        <fullName evidence="1">F-box domain-containing protein</fullName>
    </recommendedName>
</protein>
<dbReference type="SMART" id="SM00256">
    <property type="entry name" value="FBOX"/>
    <property type="match status" value="1"/>
</dbReference>
<comment type="caution">
    <text evidence="2">The sequence shown here is derived from an EMBL/GenBank/DDBJ whole genome shotgun (WGS) entry which is preliminary data.</text>
</comment>
<dbReference type="InterPro" id="IPR001810">
    <property type="entry name" value="F-box_dom"/>
</dbReference>
<evidence type="ECO:0000313" key="3">
    <source>
        <dbReference type="Proteomes" id="UP001153076"/>
    </source>
</evidence>
<dbReference type="OrthoDB" id="638130at2759"/>
<dbReference type="Gene3D" id="1.20.1280.50">
    <property type="match status" value="1"/>
</dbReference>
<proteinExistence type="predicted"/>
<dbReference type="InterPro" id="IPR005174">
    <property type="entry name" value="KIB1-4_b-propeller"/>
</dbReference>
<feature type="domain" description="F-box" evidence="1">
    <location>
        <begin position="19"/>
        <end position="61"/>
    </location>
</feature>
<dbReference type="AlphaFoldDB" id="A0A9Q1KDD5"/>
<gene>
    <name evidence="2" type="ORF">Cgig2_023625</name>
</gene>
<dbReference type="SUPFAM" id="SSF81383">
    <property type="entry name" value="F-box domain"/>
    <property type="match status" value="1"/>
</dbReference>
<evidence type="ECO:0000313" key="2">
    <source>
        <dbReference type="EMBL" id="KAJ8441439.1"/>
    </source>
</evidence>
<dbReference type="PANTHER" id="PTHR47123:SF15">
    <property type="entry name" value="F-BOX PROTEIN SKIP23"/>
    <property type="match status" value="1"/>
</dbReference>
<evidence type="ECO:0000259" key="1">
    <source>
        <dbReference type="SMART" id="SM00256"/>
    </source>
</evidence>